<dbReference type="PANTHER" id="PTHR16201">
    <property type="entry name" value="SEVEN TRANSMEMBRANE PROTEIN 1-RELATED"/>
    <property type="match status" value="1"/>
</dbReference>
<dbReference type="FunFam" id="1.20.1280.290:FF:000019">
    <property type="entry name" value="PQ-loop repeat family protein / transmembrane family protein"/>
    <property type="match status" value="1"/>
</dbReference>
<evidence type="ECO:0000256" key="5">
    <source>
        <dbReference type="SAM" id="MobiDB-lite"/>
    </source>
</evidence>
<dbReference type="STRING" id="337451.A0A3S4NDW6"/>
<organism evidence="7 8">
    <name type="scientific">Cinnamomum micranthum f. kanehirae</name>
    <dbReference type="NCBI Taxonomy" id="337451"/>
    <lineage>
        <taxon>Eukaryota</taxon>
        <taxon>Viridiplantae</taxon>
        <taxon>Streptophyta</taxon>
        <taxon>Embryophyta</taxon>
        <taxon>Tracheophyta</taxon>
        <taxon>Spermatophyta</taxon>
        <taxon>Magnoliopsida</taxon>
        <taxon>Magnoliidae</taxon>
        <taxon>Laurales</taxon>
        <taxon>Lauraceae</taxon>
        <taxon>Cinnamomum</taxon>
    </lineage>
</organism>
<keyword evidence="2 6" id="KW-0812">Transmembrane</keyword>
<sequence>MGLSERSLPVCPRNQHCARWAQIYLKYCFCSVRDGLSLTLGLVSVISWGVAEVPQIITNYKEKSTEGVSVAFLMTWIIGDVFNLFGCKLEPATLPTQYYMAMLYMFTTVTLASQTIYYGHIYHRLKANKIAVFDKGSKDQVKIMTGNKKTGGVIDDGQFKAHDNQANGSSVAVEGVHTTSSPIPVASAVLTHYGSRGRDSYYTSARSLSRSSAHTAGSYLSRSHEAGRNSSLPITNQNSIREPLLGGRVSVQSTPPLKIKSTLCMVSVMTFFLCGFNLQLSMNDRSNLDLRKPRQGVIIHVARKLLQDDSGSSFGQGTDGSSGMGTFLGWAMAAIYMGGRLPQICLNIRRGNVEGLNPLMFIFALVGNITYVGSILVSSLDWSKLRPNLPWLVDAVGCILLDSFIVLQFMYFRFAFWEGLLSLLSMDDFDYIWILSRS</sequence>
<dbReference type="SMART" id="SM00679">
    <property type="entry name" value="CTNS"/>
    <property type="match status" value="2"/>
</dbReference>
<accession>A0A3S4NDW6</accession>
<feature type="compositionally biased region" description="Polar residues" evidence="5">
    <location>
        <begin position="228"/>
        <end position="239"/>
    </location>
</feature>
<dbReference type="Gene3D" id="1.20.1280.290">
    <property type="match status" value="2"/>
</dbReference>
<dbReference type="AlphaFoldDB" id="A0A3S4NDW6"/>
<protein>
    <submittedName>
        <fullName evidence="7">Putative vacuolar amino acid transporter YPQ1</fullName>
    </submittedName>
</protein>
<dbReference type="InterPro" id="IPR051415">
    <property type="entry name" value="LAAT-1"/>
</dbReference>
<dbReference type="GO" id="GO:0016020">
    <property type="term" value="C:membrane"/>
    <property type="evidence" value="ECO:0007669"/>
    <property type="project" value="UniProtKB-SubCell"/>
</dbReference>
<feature type="transmembrane region" description="Helical" evidence="6">
    <location>
        <begin position="262"/>
        <end position="280"/>
    </location>
</feature>
<feature type="transmembrane region" description="Helical" evidence="6">
    <location>
        <begin position="389"/>
        <end position="412"/>
    </location>
</feature>
<evidence type="ECO:0000313" key="7">
    <source>
        <dbReference type="EMBL" id="RWR75882.1"/>
    </source>
</evidence>
<evidence type="ECO:0000256" key="3">
    <source>
        <dbReference type="ARBA" id="ARBA00022989"/>
    </source>
</evidence>
<evidence type="ECO:0000256" key="6">
    <source>
        <dbReference type="SAM" id="Phobius"/>
    </source>
</evidence>
<evidence type="ECO:0000313" key="8">
    <source>
        <dbReference type="Proteomes" id="UP000283530"/>
    </source>
</evidence>
<comment type="subcellular location">
    <subcellularLocation>
        <location evidence="1">Membrane</location>
        <topology evidence="1">Multi-pass membrane protein</topology>
    </subcellularLocation>
</comment>
<dbReference type="Proteomes" id="UP000283530">
    <property type="component" value="Unassembled WGS sequence"/>
</dbReference>
<evidence type="ECO:0000256" key="2">
    <source>
        <dbReference type="ARBA" id="ARBA00022692"/>
    </source>
</evidence>
<keyword evidence="8" id="KW-1185">Reference proteome</keyword>
<dbReference type="PANTHER" id="PTHR16201:SF44">
    <property type="entry name" value="SEVEN TRANSMEMBRANE PROTEIN 1"/>
    <property type="match status" value="1"/>
</dbReference>
<keyword evidence="3 6" id="KW-1133">Transmembrane helix</keyword>
<feature type="transmembrane region" description="Helical" evidence="6">
    <location>
        <begin position="359"/>
        <end position="377"/>
    </location>
</feature>
<comment type="caution">
    <text evidence="7">The sequence shown here is derived from an EMBL/GenBank/DDBJ whole genome shotgun (WGS) entry which is preliminary data.</text>
</comment>
<dbReference type="EMBL" id="QPKB01000002">
    <property type="protein sequence ID" value="RWR75882.1"/>
    <property type="molecule type" value="Genomic_DNA"/>
</dbReference>
<evidence type="ECO:0000256" key="1">
    <source>
        <dbReference type="ARBA" id="ARBA00004141"/>
    </source>
</evidence>
<feature type="transmembrane region" description="Helical" evidence="6">
    <location>
        <begin position="98"/>
        <end position="119"/>
    </location>
</feature>
<dbReference type="OrthoDB" id="8048523at2759"/>
<dbReference type="Pfam" id="PF04193">
    <property type="entry name" value="PQ-loop"/>
    <property type="match status" value="2"/>
</dbReference>
<dbReference type="FunFam" id="1.20.1280.290:FF:000012">
    <property type="entry name" value="Vacuolar membrane PQ loop repeat protein"/>
    <property type="match status" value="1"/>
</dbReference>
<reference evidence="7 8" key="1">
    <citation type="journal article" date="2019" name="Nat. Plants">
        <title>Stout camphor tree genome fills gaps in understanding of flowering plant genome evolution.</title>
        <authorList>
            <person name="Chaw S.M."/>
            <person name="Liu Y.C."/>
            <person name="Wu Y.W."/>
            <person name="Wang H.Y."/>
            <person name="Lin C.I."/>
            <person name="Wu C.S."/>
            <person name="Ke H.M."/>
            <person name="Chang L.Y."/>
            <person name="Hsu C.Y."/>
            <person name="Yang H.T."/>
            <person name="Sudianto E."/>
            <person name="Hsu M.H."/>
            <person name="Wu K.P."/>
            <person name="Wang L.N."/>
            <person name="Leebens-Mack J.H."/>
            <person name="Tsai I.J."/>
        </authorList>
    </citation>
    <scope>NUCLEOTIDE SEQUENCE [LARGE SCALE GENOMIC DNA]</scope>
    <source>
        <strain evidence="8">cv. Chaw 1501</strain>
        <tissue evidence="7">Young leaves</tissue>
    </source>
</reference>
<proteinExistence type="predicted"/>
<dbReference type="InterPro" id="IPR006603">
    <property type="entry name" value="PQ-loop_rpt"/>
</dbReference>
<feature type="region of interest" description="Disordered" evidence="5">
    <location>
        <begin position="219"/>
        <end position="239"/>
    </location>
</feature>
<feature type="transmembrane region" description="Helical" evidence="6">
    <location>
        <begin position="320"/>
        <end position="338"/>
    </location>
</feature>
<feature type="transmembrane region" description="Helical" evidence="6">
    <location>
        <begin position="67"/>
        <end position="86"/>
    </location>
</feature>
<gene>
    <name evidence="7" type="ORF">CKAN_00428700</name>
</gene>
<evidence type="ECO:0000256" key="4">
    <source>
        <dbReference type="ARBA" id="ARBA00023136"/>
    </source>
</evidence>
<keyword evidence="4 6" id="KW-0472">Membrane</keyword>
<name>A0A3S4NDW6_9MAGN</name>